<feature type="domain" description="Neurotransmitter-gated ion-channel ligand-binding" evidence="15">
    <location>
        <begin position="4"/>
        <end position="216"/>
    </location>
</feature>
<dbReference type="EMBL" id="AMQN01011091">
    <property type="status" value="NOT_ANNOTATED_CDS"/>
    <property type="molecule type" value="Genomic_DNA"/>
</dbReference>
<dbReference type="AlphaFoldDB" id="R7TTV2"/>
<dbReference type="EnsemblMetazoa" id="CapteT92843">
    <property type="protein sequence ID" value="CapteP92843"/>
    <property type="gene ID" value="CapteG92843"/>
</dbReference>
<keyword evidence="10" id="KW-0325">Glycoprotein</keyword>
<name>R7TTV2_CAPTE</name>
<dbReference type="HOGENOM" id="CLU_018074_2_1_1"/>
<evidence type="ECO:0000256" key="10">
    <source>
        <dbReference type="ARBA" id="ARBA00023180"/>
    </source>
</evidence>
<dbReference type="Gene3D" id="1.20.58.390">
    <property type="entry name" value="Neurotransmitter-gated ion-channel transmembrane domain"/>
    <property type="match status" value="1"/>
</dbReference>
<evidence type="ECO:0000256" key="11">
    <source>
        <dbReference type="ARBA" id="ARBA00023286"/>
    </source>
</evidence>
<evidence type="ECO:0000313" key="17">
    <source>
        <dbReference type="EMBL" id="ELT97047.1"/>
    </source>
</evidence>
<dbReference type="CDD" id="cd18997">
    <property type="entry name" value="LGIC_ECD_nAChR"/>
    <property type="match status" value="1"/>
</dbReference>
<keyword evidence="6 14" id="KW-0406">Ion transport</keyword>
<dbReference type="PRINTS" id="PR00254">
    <property type="entry name" value="NICOTINICR"/>
</dbReference>
<reference evidence="17 19" key="2">
    <citation type="journal article" date="2013" name="Nature">
        <title>Insights into bilaterian evolution from three spiralian genomes.</title>
        <authorList>
            <person name="Simakov O."/>
            <person name="Marletaz F."/>
            <person name="Cho S.J."/>
            <person name="Edsinger-Gonzales E."/>
            <person name="Havlak P."/>
            <person name="Hellsten U."/>
            <person name="Kuo D.H."/>
            <person name="Larsson T."/>
            <person name="Lv J."/>
            <person name="Arendt D."/>
            <person name="Savage R."/>
            <person name="Osoegawa K."/>
            <person name="de Jong P."/>
            <person name="Grimwood J."/>
            <person name="Chapman J.A."/>
            <person name="Shapiro H."/>
            <person name="Aerts A."/>
            <person name="Otillar R.P."/>
            <person name="Terry A.Y."/>
            <person name="Boore J.L."/>
            <person name="Grigoriev I.V."/>
            <person name="Lindberg D.R."/>
            <person name="Seaver E.C."/>
            <person name="Weisblat D.A."/>
            <person name="Putnam N.H."/>
            <person name="Rokhsar D.S."/>
        </authorList>
    </citation>
    <scope>NUCLEOTIDE SEQUENCE</scope>
    <source>
        <strain evidence="17 19">I ESC-2004</strain>
    </source>
</reference>
<sequence>MSAEKELLSILLDNYDRVGRSGRPVLNVSTPIDVMFGLGLIQMDLNEKEKILTLSMWTRYQWRDEYLVWDPSKYDMVQSIRLHPEQIWIPDITLYNSAEIRPDARDALAVITFDGTVTWFPHTIFKSSCSVDVANFPFDSQKCHMWFGSWTHTAKEVNLHMGYQDQGIDLSTFNSDYNESCSWEIINVTAKRRIMPSEEDEPNFVVLTYEIFMTRKVVFSSYILTLPCIFFAFLTLVVFWLPPDRPDRTGLAMSTFSSFMLLLLILVETAPPTASSVPTLGKRTFFYIEHQGVHTDLIPQVFIIVTIW</sequence>
<gene>
    <name evidence="17" type="ORF">CAPTEDRAFT_92843</name>
</gene>
<evidence type="ECO:0000259" key="16">
    <source>
        <dbReference type="Pfam" id="PF02932"/>
    </source>
</evidence>
<feature type="domain" description="Neurotransmitter-gated ion-channel transmembrane" evidence="16">
    <location>
        <begin position="226"/>
        <end position="282"/>
    </location>
</feature>
<keyword evidence="9" id="KW-0675">Receptor</keyword>
<keyword evidence="1 14" id="KW-0813">Transport</keyword>
<evidence type="ECO:0000256" key="5">
    <source>
        <dbReference type="ARBA" id="ARBA00023018"/>
    </source>
</evidence>
<keyword evidence="8" id="KW-1015">Disulfide bond</keyword>
<dbReference type="Gene3D" id="2.70.170.10">
    <property type="entry name" value="Neurotransmitter-gated ion-channel ligand-binding domain"/>
    <property type="match status" value="1"/>
</dbReference>
<evidence type="ECO:0000256" key="1">
    <source>
        <dbReference type="ARBA" id="ARBA00022448"/>
    </source>
</evidence>
<feature type="transmembrane region" description="Helical" evidence="14">
    <location>
        <begin position="248"/>
        <end position="267"/>
    </location>
</feature>
<organism evidence="17">
    <name type="scientific">Capitella teleta</name>
    <name type="common">Polychaete worm</name>
    <dbReference type="NCBI Taxonomy" id="283909"/>
    <lineage>
        <taxon>Eukaryota</taxon>
        <taxon>Metazoa</taxon>
        <taxon>Spiralia</taxon>
        <taxon>Lophotrochozoa</taxon>
        <taxon>Annelida</taxon>
        <taxon>Polychaeta</taxon>
        <taxon>Sedentaria</taxon>
        <taxon>Scolecida</taxon>
        <taxon>Capitellidae</taxon>
        <taxon>Capitella</taxon>
    </lineage>
</organism>
<evidence type="ECO:0008006" key="20">
    <source>
        <dbReference type="Google" id="ProtNLM"/>
    </source>
</evidence>
<dbReference type="InterPro" id="IPR002394">
    <property type="entry name" value="Nicotinic_acetylcholine_rcpt"/>
</dbReference>
<dbReference type="EMBL" id="KB308677">
    <property type="protein sequence ID" value="ELT97047.1"/>
    <property type="molecule type" value="Genomic_DNA"/>
</dbReference>
<dbReference type="FunFam" id="2.70.170.10:FF:000028">
    <property type="entry name" value="AcetylCholine Receptor"/>
    <property type="match status" value="1"/>
</dbReference>
<keyword evidence="4 14" id="KW-1133">Transmembrane helix</keyword>
<evidence type="ECO:0000256" key="7">
    <source>
        <dbReference type="ARBA" id="ARBA00023136"/>
    </source>
</evidence>
<dbReference type="InterPro" id="IPR006202">
    <property type="entry name" value="Neur_chan_lig-bd"/>
</dbReference>
<dbReference type="SUPFAM" id="SSF90112">
    <property type="entry name" value="Neurotransmitter-gated ion-channel transmembrane pore"/>
    <property type="match status" value="1"/>
</dbReference>
<dbReference type="Proteomes" id="UP000014760">
    <property type="component" value="Unassembled WGS sequence"/>
</dbReference>
<dbReference type="GO" id="GO:0022848">
    <property type="term" value="F:acetylcholine-gated monoatomic cation-selective channel activity"/>
    <property type="evidence" value="ECO:0007669"/>
    <property type="project" value="InterPro"/>
</dbReference>
<reference evidence="19" key="1">
    <citation type="submission" date="2012-12" db="EMBL/GenBank/DDBJ databases">
        <authorList>
            <person name="Hellsten U."/>
            <person name="Grimwood J."/>
            <person name="Chapman J.A."/>
            <person name="Shapiro H."/>
            <person name="Aerts A."/>
            <person name="Otillar R.P."/>
            <person name="Terry A.Y."/>
            <person name="Boore J.L."/>
            <person name="Simakov O."/>
            <person name="Marletaz F."/>
            <person name="Cho S.-J."/>
            <person name="Edsinger-Gonzales E."/>
            <person name="Havlak P."/>
            <person name="Kuo D.-H."/>
            <person name="Larsson T."/>
            <person name="Lv J."/>
            <person name="Arendt D."/>
            <person name="Savage R."/>
            <person name="Osoegawa K."/>
            <person name="de Jong P."/>
            <person name="Lindberg D.R."/>
            <person name="Seaver E.C."/>
            <person name="Weisblat D.A."/>
            <person name="Putnam N.H."/>
            <person name="Grigoriev I.V."/>
            <person name="Rokhsar D.S."/>
        </authorList>
    </citation>
    <scope>NUCLEOTIDE SEQUENCE</scope>
    <source>
        <strain evidence="19">I ESC-2004</strain>
    </source>
</reference>
<dbReference type="PRINTS" id="PR00252">
    <property type="entry name" value="NRIONCHANNEL"/>
</dbReference>
<evidence type="ECO:0000256" key="14">
    <source>
        <dbReference type="RuleBase" id="RU000687"/>
    </source>
</evidence>
<dbReference type="InterPro" id="IPR038050">
    <property type="entry name" value="Neuro_actylchol_rec"/>
</dbReference>
<dbReference type="InterPro" id="IPR006029">
    <property type="entry name" value="Neurotrans-gated_channel_TM"/>
</dbReference>
<dbReference type="OMA" id="CLTRANE"/>
<accession>R7TTV2</accession>
<evidence type="ECO:0000256" key="13">
    <source>
        <dbReference type="ARBA" id="ARBA00034099"/>
    </source>
</evidence>
<dbReference type="STRING" id="283909.R7TTV2"/>
<evidence type="ECO:0000256" key="6">
    <source>
        <dbReference type="ARBA" id="ARBA00023065"/>
    </source>
</evidence>
<keyword evidence="5" id="KW-0770">Synapse</keyword>
<comment type="similarity">
    <text evidence="14">Belongs to the ligand-gated ion channel (TC 1.A.9) family.</text>
</comment>
<dbReference type="InterPro" id="IPR036719">
    <property type="entry name" value="Neuro-gated_channel_TM_sf"/>
</dbReference>
<dbReference type="GO" id="GO:0004888">
    <property type="term" value="F:transmembrane signaling receptor activity"/>
    <property type="evidence" value="ECO:0007669"/>
    <property type="project" value="InterPro"/>
</dbReference>
<evidence type="ECO:0000259" key="15">
    <source>
        <dbReference type="Pfam" id="PF02931"/>
    </source>
</evidence>
<dbReference type="InterPro" id="IPR018000">
    <property type="entry name" value="Neurotransmitter_ion_chnl_CS"/>
</dbReference>
<dbReference type="PROSITE" id="PS00236">
    <property type="entry name" value="NEUROTR_ION_CHANNEL"/>
    <property type="match status" value="1"/>
</dbReference>
<evidence type="ECO:0000256" key="9">
    <source>
        <dbReference type="ARBA" id="ARBA00023170"/>
    </source>
</evidence>
<keyword evidence="7 14" id="KW-0472">Membrane</keyword>
<feature type="transmembrane region" description="Helical" evidence="14">
    <location>
        <begin position="222"/>
        <end position="242"/>
    </location>
</feature>
<evidence type="ECO:0000256" key="12">
    <source>
        <dbReference type="ARBA" id="ARBA00023303"/>
    </source>
</evidence>
<comment type="caution">
    <text evidence="14">Lacks conserved residue(s) required for the propagation of feature annotation.</text>
</comment>
<dbReference type="CDD" id="cd19051">
    <property type="entry name" value="LGIC_TM_cation"/>
    <property type="match status" value="1"/>
</dbReference>
<keyword evidence="11" id="KW-1071">Ligand-gated ion channel</keyword>
<reference evidence="18" key="3">
    <citation type="submission" date="2015-06" db="UniProtKB">
        <authorList>
            <consortium name="EnsemblMetazoa"/>
        </authorList>
    </citation>
    <scope>IDENTIFICATION</scope>
</reference>
<dbReference type="OrthoDB" id="6108060at2759"/>
<keyword evidence="2" id="KW-1003">Cell membrane</keyword>
<keyword evidence="12 14" id="KW-0407">Ion channel</keyword>
<evidence type="ECO:0000256" key="3">
    <source>
        <dbReference type="ARBA" id="ARBA00022692"/>
    </source>
</evidence>
<protein>
    <recommendedName>
        <fullName evidence="20">Neurotransmitter-gated ion-channel ligand-binding domain-containing protein</fullName>
    </recommendedName>
</protein>
<dbReference type="GO" id="GO:0045211">
    <property type="term" value="C:postsynaptic membrane"/>
    <property type="evidence" value="ECO:0007669"/>
    <property type="project" value="InterPro"/>
</dbReference>
<keyword evidence="19" id="KW-1185">Reference proteome</keyword>
<evidence type="ECO:0000256" key="4">
    <source>
        <dbReference type="ARBA" id="ARBA00022989"/>
    </source>
</evidence>
<proteinExistence type="inferred from homology"/>
<dbReference type="Pfam" id="PF02932">
    <property type="entry name" value="Neur_chan_memb"/>
    <property type="match status" value="1"/>
</dbReference>
<evidence type="ECO:0000313" key="18">
    <source>
        <dbReference type="EnsemblMetazoa" id="CapteP92843"/>
    </source>
</evidence>
<dbReference type="PANTHER" id="PTHR18945">
    <property type="entry name" value="NEUROTRANSMITTER GATED ION CHANNEL"/>
    <property type="match status" value="1"/>
</dbReference>
<dbReference type="SUPFAM" id="SSF63712">
    <property type="entry name" value="Nicotinic receptor ligand binding domain-like"/>
    <property type="match status" value="1"/>
</dbReference>
<dbReference type="Pfam" id="PF02931">
    <property type="entry name" value="Neur_chan_LBD"/>
    <property type="match status" value="1"/>
</dbReference>
<evidence type="ECO:0000313" key="19">
    <source>
        <dbReference type="Proteomes" id="UP000014760"/>
    </source>
</evidence>
<evidence type="ECO:0000256" key="8">
    <source>
        <dbReference type="ARBA" id="ARBA00023157"/>
    </source>
</evidence>
<comment type="subcellular location">
    <subcellularLocation>
        <location evidence="13">Synaptic cell membrane</location>
        <topology evidence="13">Multi-pass membrane protein</topology>
    </subcellularLocation>
</comment>
<dbReference type="InterPro" id="IPR006201">
    <property type="entry name" value="Neur_channel"/>
</dbReference>
<dbReference type="InterPro" id="IPR036734">
    <property type="entry name" value="Neur_chan_lig-bd_sf"/>
</dbReference>
<evidence type="ECO:0000256" key="2">
    <source>
        <dbReference type="ARBA" id="ARBA00022475"/>
    </source>
</evidence>
<keyword evidence="3 14" id="KW-0812">Transmembrane</keyword>